<comment type="caution">
    <text evidence="4">The sequence shown here is derived from an EMBL/GenBank/DDBJ whole genome shotgun (WGS) entry which is preliminary data.</text>
</comment>
<name>A0AAV1HRY3_9CHLO</name>
<evidence type="ECO:0000256" key="2">
    <source>
        <dbReference type="ARBA" id="ARBA00022801"/>
    </source>
</evidence>
<dbReference type="InterPro" id="IPR004843">
    <property type="entry name" value="Calcineurin-like_PHP"/>
</dbReference>
<keyword evidence="5" id="KW-1185">Reference proteome</keyword>
<dbReference type="PANTHER" id="PTHR10161:SF14">
    <property type="entry name" value="TARTRATE-RESISTANT ACID PHOSPHATASE TYPE 5"/>
    <property type="match status" value="1"/>
</dbReference>
<evidence type="ECO:0000313" key="5">
    <source>
        <dbReference type="Proteomes" id="UP001314263"/>
    </source>
</evidence>
<evidence type="ECO:0000313" key="4">
    <source>
        <dbReference type="EMBL" id="CAK0738184.1"/>
    </source>
</evidence>
<organism evidence="4 5">
    <name type="scientific">Coccomyxa viridis</name>
    <dbReference type="NCBI Taxonomy" id="1274662"/>
    <lineage>
        <taxon>Eukaryota</taxon>
        <taxon>Viridiplantae</taxon>
        <taxon>Chlorophyta</taxon>
        <taxon>core chlorophytes</taxon>
        <taxon>Trebouxiophyceae</taxon>
        <taxon>Trebouxiophyceae incertae sedis</taxon>
        <taxon>Coccomyxaceae</taxon>
        <taxon>Coccomyxa</taxon>
    </lineage>
</organism>
<dbReference type="EMBL" id="CAUYUE010000002">
    <property type="protein sequence ID" value="CAK0738184.1"/>
    <property type="molecule type" value="Genomic_DNA"/>
</dbReference>
<dbReference type="Proteomes" id="UP001314263">
    <property type="component" value="Unassembled WGS sequence"/>
</dbReference>
<dbReference type="AlphaFoldDB" id="A0AAV1HRY3"/>
<reference evidence="4 5" key="1">
    <citation type="submission" date="2023-10" db="EMBL/GenBank/DDBJ databases">
        <authorList>
            <person name="Maclean D."/>
            <person name="Macfadyen A."/>
        </authorList>
    </citation>
    <scope>NUCLEOTIDE SEQUENCE [LARGE SCALE GENOMIC DNA]</scope>
</reference>
<feature type="domain" description="Calcineurin-like phosphoesterase" evidence="3">
    <location>
        <begin position="138"/>
        <end position="341"/>
    </location>
</feature>
<evidence type="ECO:0000259" key="3">
    <source>
        <dbReference type="Pfam" id="PF00149"/>
    </source>
</evidence>
<dbReference type="InterPro" id="IPR051558">
    <property type="entry name" value="Metallophosphoesterase_PAP"/>
</dbReference>
<keyword evidence="2" id="KW-0378">Hydrolase</keyword>
<dbReference type="PANTHER" id="PTHR10161">
    <property type="entry name" value="TARTRATE-RESISTANT ACID PHOSPHATASE TYPE 5"/>
    <property type="match status" value="1"/>
</dbReference>
<dbReference type="InterPro" id="IPR029052">
    <property type="entry name" value="Metallo-depent_PP-like"/>
</dbReference>
<protein>
    <recommendedName>
        <fullName evidence="3">Calcineurin-like phosphoesterase domain-containing protein</fullName>
    </recommendedName>
</protein>
<sequence>MILVRLPPAILQDWDPLDPIQAIKDIFRKPNATAQPPATLATYLPTNVSQSQGQNYEPFVEQAGNQANFPSPTTGPFALGGVVSRYVAIGDFGRVGAPQSVGLAQCPSKSFAGNNDVQGGLQQKETALLADQVCGLLGGCNGIVNTGDNFYQCGIYPGDTTNRFQTDYQQIYQTAQTPNLQNLKWYNTFGNHDIVIDGSVEAQIAFTNAAASGGKWQLPSNYYTATLPGPTGGPTIQATFVDANPFIIAYNATTNKYHSPYYVAHNNPTYLAQQQAFLDSTLSASTATYNLVIGHYPLFGTATQYGKDSGAYPGNYNSWANLLSSIYANKVTAYLNGHDHSMTVGNPQQANVSQEWNGYTSFLTTGAGSWGEPNDSCGKPGSYLYTNGGDGGFFIISANATVMQSDFFVLGSLFSQCTVTSFADKTKAPVLSDNCALGQPNACCAANQASCYRR</sequence>
<proteinExistence type="predicted"/>
<evidence type="ECO:0000256" key="1">
    <source>
        <dbReference type="ARBA" id="ARBA00022729"/>
    </source>
</evidence>
<dbReference type="SUPFAM" id="SSF56300">
    <property type="entry name" value="Metallo-dependent phosphatases"/>
    <property type="match status" value="1"/>
</dbReference>
<dbReference type="Pfam" id="PF00149">
    <property type="entry name" value="Metallophos"/>
    <property type="match status" value="1"/>
</dbReference>
<dbReference type="GO" id="GO:0016787">
    <property type="term" value="F:hydrolase activity"/>
    <property type="evidence" value="ECO:0007669"/>
    <property type="project" value="UniProtKB-KW"/>
</dbReference>
<gene>
    <name evidence="4" type="ORF">CVIRNUC_001006</name>
</gene>
<keyword evidence="1" id="KW-0732">Signal</keyword>
<accession>A0AAV1HRY3</accession>
<dbReference type="Gene3D" id="3.60.21.10">
    <property type="match status" value="1"/>
</dbReference>